<dbReference type="OrthoDB" id="5871067at2759"/>
<evidence type="ECO:0000313" key="4">
    <source>
        <dbReference type="Proteomes" id="UP001154078"/>
    </source>
</evidence>
<reference evidence="3" key="1">
    <citation type="submission" date="2021-12" db="EMBL/GenBank/DDBJ databases">
        <authorList>
            <person name="King R."/>
        </authorList>
    </citation>
    <scope>NUCLEOTIDE SEQUENCE</scope>
</reference>
<protein>
    <submittedName>
        <fullName evidence="3">Uncharacterized protein</fullName>
    </submittedName>
</protein>
<proteinExistence type="predicted"/>
<dbReference type="Proteomes" id="UP001154078">
    <property type="component" value="Chromosome 8"/>
</dbReference>
<evidence type="ECO:0000313" key="3">
    <source>
        <dbReference type="EMBL" id="CAH0561693.1"/>
    </source>
</evidence>
<keyword evidence="1" id="KW-0175">Coiled coil</keyword>
<keyword evidence="4" id="KW-1185">Reference proteome</keyword>
<keyword evidence="2" id="KW-0732">Signal</keyword>
<feature type="signal peptide" evidence="2">
    <location>
        <begin position="1"/>
        <end position="16"/>
    </location>
</feature>
<accession>A0A9P0FLD1</accession>
<evidence type="ECO:0000256" key="1">
    <source>
        <dbReference type="SAM" id="Coils"/>
    </source>
</evidence>
<feature type="coiled-coil region" evidence="1">
    <location>
        <begin position="41"/>
        <end position="68"/>
    </location>
</feature>
<organism evidence="3 4">
    <name type="scientific">Brassicogethes aeneus</name>
    <name type="common">Rape pollen beetle</name>
    <name type="synonym">Meligethes aeneus</name>
    <dbReference type="NCBI Taxonomy" id="1431903"/>
    <lineage>
        <taxon>Eukaryota</taxon>
        <taxon>Metazoa</taxon>
        <taxon>Ecdysozoa</taxon>
        <taxon>Arthropoda</taxon>
        <taxon>Hexapoda</taxon>
        <taxon>Insecta</taxon>
        <taxon>Pterygota</taxon>
        <taxon>Neoptera</taxon>
        <taxon>Endopterygota</taxon>
        <taxon>Coleoptera</taxon>
        <taxon>Polyphaga</taxon>
        <taxon>Cucujiformia</taxon>
        <taxon>Nitidulidae</taxon>
        <taxon>Meligethinae</taxon>
        <taxon>Brassicogethes</taxon>
    </lineage>
</organism>
<gene>
    <name evidence="3" type="ORF">MELIAE_LOCUS11031</name>
</gene>
<sequence length="270" mass="30976">MIFIVSCLYTLCAVYSTIIAYDLKETKSEVIKLKGDIYREKRKCELLMEKVEQRVENEEKVIKNLIMEKGKEKKKCSLLLKEKSLNLIIYQSNSTGLNTETFCLGVTTVRIPTGKGKGKNYNNFEEECAKRQGIIVINNKDNLCLARALVVAKAFVDKTPKACLKFREQMMTTTNVCPFTDACTIASACNKVFRRNFLKPNTIGIIPKGGYRFKDNQSLIALKWLIWEEKERKIVIQHAARGQEAILSGHLSVQFDRAEYRNLLPWSYHC</sequence>
<dbReference type="AlphaFoldDB" id="A0A9P0FLD1"/>
<evidence type="ECO:0000256" key="2">
    <source>
        <dbReference type="SAM" id="SignalP"/>
    </source>
</evidence>
<name>A0A9P0FLD1_BRAAE</name>
<dbReference type="EMBL" id="OV121139">
    <property type="protein sequence ID" value="CAH0561693.1"/>
    <property type="molecule type" value="Genomic_DNA"/>
</dbReference>
<feature type="chain" id="PRO_5040111368" evidence="2">
    <location>
        <begin position="17"/>
        <end position="270"/>
    </location>
</feature>